<comment type="caution">
    <text evidence="1">The sequence shown here is derived from an EMBL/GenBank/DDBJ whole genome shotgun (WGS) entry which is preliminary data.</text>
</comment>
<gene>
    <name evidence="1" type="ORF">GCM10022380_31510</name>
</gene>
<evidence type="ECO:0000313" key="1">
    <source>
        <dbReference type="EMBL" id="GAA3811397.1"/>
    </source>
</evidence>
<name>A0ABP7I7C6_9PSEU</name>
<proteinExistence type="predicted"/>
<evidence type="ECO:0000313" key="2">
    <source>
        <dbReference type="Proteomes" id="UP001501624"/>
    </source>
</evidence>
<dbReference type="EMBL" id="BAABCM010000003">
    <property type="protein sequence ID" value="GAA3811397.1"/>
    <property type="molecule type" value="Genomic_DNA"/>
</dbReference>
<reference evidence="2" key="1">
    <citation type="journal article" date="2019" name="Int. J. Syst. Evol. Microbiol.">
        <title>The Global Catalogue of Microorganisms (GCM) 10K type strain sequencing project: providing services to taxonomists for standard genome sequencing and annotation.</title>
        <authorList>
            <consortium name="The Broad Institute Genomics Platform"/>
            <consortium name="The Broad Institute Genome Sequencing Center for Infectious Disease"/>
            <person name="Wu L."/>
            <person name="Ma J."/>
        </authorList>
    </citation>
    <scope>NUCLEOTIDE SEQUENCE [LARGE SCALE GENOMIC DNA]</scope>
    <source>
        <strain evidence="2">JCM 17017</strain>
    </source>
</reference>
<dbReference type="Proteomes" id="UP001501624">
    <property type="component" value="Unassembled WGS sequence"/>
</dbReference>
<sequence length="82" mass="9327">MSLKVDSDRIASTVTEHHAVNGPDGWVVTWLPGRTFDRNAAITAMLLVEIYVIDPPPRNPMWKLAGNWEREIGVDRQQDWQG</sequence>
<organism evidence="1 2">
    <name type="scientific">Amycolatopsis tucumanensis</name>
    <dbReference type="NCBI Taxonomy" id="401106"/>
    <lineage>
        <taxon>Bacteria</taxon>
        <taxon>Bacillati</taxon>
        <taxon>Actinomycetota</taxon>
        <taxon>Actinomycetes</taxon>
        <taxon>Pseudonocardiales</taxon>
        <taxon>Pseudonocardiaceae</taxon>
        <taxon>Amycolatopsis</taxon>
    </lineage>
</organism>
<keyword evidence="2" id="KW-1185">Reference proteome</keyword>
<protein>
    <submittedName>
        <fullName evidence="1">Uncharacterized protein</fullName>
    </submittedName>
</protein>
<accession>A0ABP7I7C6</accession>
<dbReference type="RefSeq" id="WP_237338233.1">
    <property type="nucleotide sequence ID" value="NZ_BAABCM010000003.1"/>
</dbReference>